<evidence type="ECO:0000313" key="3">
    <source>
        <dbReference type="EMBL" id="TWI71197.1"/>
    </source>
</evidence>
<comment type="caution">
    <text evidence="3">The sequence shown here is derived from an EMBL/GenBank/DDBJ whole genome shotgun (WGS) entry which is preliminary data.</text>
</comment>
<organism evidence="3 4">
    <name type="scientific">Desulfobotulus alkaliphilus</name>
    <dbReference type="NCBI Taxonomy" id="622671"/>
    <lineage>
        <taxon>Bacteria</taxon>
        <taxon>Pseudomonadati</taxon>
        <taxon>Thermodesulfobacteriota</taxon>
        <taxon>Desulfobacteria</taxon>
        <taxon>Desulfobacterales</taxon>
        <taxon>Desulfobacteraceae</taxon>
        <taxon>Desulfobotulus</taxon>
    </lineage>
</organism>
<gene>
    <name evidence="3" type="ORF">LZ24_01995</name>
</gene>
<dbReference type="RefSeq" id="WP_144685011.1">
    <property type="nucleotide sequence ID" value="NZ_VLLC01000014.1"/>
</dbReference>
<name>A0A562RQ08_9BACT</name>
<dbReference type="AlphaFoldDB" id="A0A562RQ08"/>
<keyword evidence="1" id="KW-0732">Signal</keyword>
<feature type="chain" id="PRO_5021942759" description="DUF2914 domain-containing protein" evidence="1">
    <location>
        <begin position="24"/>
        <end position="130"/>
    </location>
</feature>
<dbReference type="Proteomes" id="UP000318307">
    <property type="component" value="Unassembled WGS sequence"/>
</dbReference>
<evidence type="ECO:0000313" key="4">
    <source>
        <dbReference type="Proteomes" id="UP000318307"/>
    </source>
</evidence>
<keyword evidence="4" id="KW-1185">Reference proteome</keyword>
<dbReference type="EMBL" id="VLLC01000014">
    <property type="protein sequence ID" value="TWI71197.1"/>
    <property type="molecule type" value="Genomic_DNA"/>
</dbReference>
<protein>
    <recommendedName>
        <fullName evidence="2">DUF2914 domain-containing protein</fullName>
    </recommendedName>
</protein>
<dbReference type="Pfam" id="PF11141">
    <property type="entry name" value="DUF2914"/>
    <property type="match status" value="1"/>
</dbReference>
<feature type="signal peptide" evidence="1">
    <location>
        <begin position="1"/>
        <end position="23"/>
    </location>
</feature>
<sequence length="130" mass="14282">MKKSMLVCFFTMLAMVLSSSASAEGFSIGRLIVTEGIEDREPVGRTSLFPPGTSRVVCFLEARDIPEDTRATVVWIYGGVEIHSAELPLSAGPRWRTWAEKTVHGLQGYWTVGVRDESGNLVGVTSFMIE</sequence>
<reference evidence="3 4" key="1">
    <citation type="submission" date="2019-07" db="EMBL/GenBank/DDBJ databases">
        <title>Genome sequencing of 100 strains of the haloalkaliphilic chemolithoautotrophic sulfur-oxidizing bacterium Thioalkalivibrio.</title>
        <authorList>
            <person name="Muyzer G."/>
        </authorList>
    </citation>
    <scope>NUCLEOTIDE SEQUENCE [LARGE SCALE GENOMIC DNA]</scope>
    <source>
        <strain evidence="3 4">ASO4-4</strain>
    </source>
</reference>
<feature type="domain" description="DUF2914" evidence="2">
    <location>
        <begin position="70"/>
        <end position="129"/>
    </location>
</feature>
<dbReference type="OrthoDB" id="13952at2"/>
<evidence type="ECO:0000256" key="1">
    <source>
        <dbReference type="SAM" id="SignalP"/>
    </source>
</evidence>
<evidence type="ECO:0000259" key="2">
    <source>
        <dbReference type="Pfam" id="PF11141"/>
    </source>
</evidence>
<proteinExistence type="predicted"/>
<accession>A0A562RQ08</accession>
<dbReference type="InterPro" id="IPR022606">
    <property type="entry name" value="DUF2914"/>
</dbReference>